<dbReference type="InterPro" id="IPR045857">
    <property type="entry name" value="O16G_dom_2"/>
</dbReference>
<dbReference type="SMART" id="SM00642">
    <property type="entry name" value="Aamy"/>
    <property type="match status" value="1"/>
</dbReference>
<proteinExistence type="inferred from homology"/>
<evidence type="ECO:0000259" key="2">
    <source>
        <dbReference type="SMART" id="SM00642"/>
    </source>
</evidence>
<dbReference type="InterPro" id="IPR006047">
    <property type="entry name" value="GH13_cat_dom"/>
</dbReference>
<keyword evidence="3" id="KW-0326">Glycosidase</keyword>
<dbReference type="Pfam" id="PF00128">
    <property type="entry name" value="Alpha-amylase"/>
    <property type="match status" value="1"/>
</dbReference>
<dbReference type="Pfam" id="PF16657">
    <property type="entry name" value="Malt_amylase_C"/>
    <property type="match status" value="1"/>
</dbReference>
<dbReference type="EMBL" id="JAVDXT010000004">
    <property type="protein sequence ID" value="MDR7379089.1"/>
    <property type="molecule type" value="Genomic_DNA"/>
</dbReference>
<keyword evidence="3" id="KW-0378">Hydrolase</keyword>
<dbReference type="InterPro" id="IPR017853">
    <property type="entry name" value="GH"/>
</dbReference>
<dbReference type="SUPFAM" id="SSF51011">
    <property type="entry name" value="Glycosyl hydrolase domain"/>
    <property type="match status" value="1"/>
</dbReference>
<dbReference type="Proteomes" id="UP001180487">
    <property type="component" value="Unassembled WGS sequence"/>
</dbReference>
<evidence type="ECO:0000313" key="4">
    <source>
        <dbReference type="Proteomes" id="UP001180487"/>
    </source>
</evidence>
<keyword evidence="4" id="KW-1185">Reference proteome</keyword>
<organism evidence="3 4">
    <name type="scientific">Rhodoferax ferrireducens</name>
    <dbReference type="NCBI Taxonomy" id="192843"/>
    <lineage>
        <taxon>Bacteria</taxon>
        <taxon>Pseudomonadati</taxon>
        <taxon>Pseudomonadota</taxon>
        <taxon>Betaproteobacteria</taxon>
        <taxon>Burkholderiales</taxon>
        <taxon>Comamonadaceae</taxon>
        <taxon>Rhodoferax</taxon>
    </lineage>
</organism>
<reference evidence="3 4" key="1">
    <citation type="submission" date="2023-07" db="EMBL/GenBank/DDBJ databases">
        <title>Sorghum-associated microbial communities from plants grown in Nebraska, USA.</title>
        <authorList>
            <person name="Schachtman D."/>
        </authorList>
    </citation>
    <scope>NUCLEOTIDE SEQUENCE [LARGE SCALE GENOMIC DNA]</scope>
    <source>
        <strain evidence="3 4">BE313</strain>
    </source>
</reference>
<evidence type="ECO:0000313" key="3">
    <source>
        <dbReference type="EMBL" id="MDR7379089.1"/>
    </source>
</evidence>
<dbReference type="InterPro" id="IPR032091">
    <property type="entry name" value="Malt_amylase-like_C"/>
</dbReference>
<dbReference type="Gene3D" id="3.20.20.80">
    <property type="entry name" value="Glycosidases"/>
    <property type="match status" value="2"/>
</dbReference>
<protein>
    <submittedName>
        <fullName evidence="3">Alpha-glucosidase</fullName>
        <ecNumber evidence="3">3.2.1.20</ecNumber>
    </submittedName>
</protein>
<comment type="similarity">
    <text evidence="1">Belongs to the glycosyl hydrolase 13 family.</text>
</comment>
<dbReference type="Gene3D" id="3.90.400.10">
    <property type="entry name" value="Oligo-1,6-glucosidase, Domain 2"/>
    <property type="match status" value="1"/>
</dbReference>
<evidence type="ECO:0000256" key="1">
    <source>
        <dbReference type="ARBA" id="ARBA00008061"/>
    </source>
</evidence>
<dbReference type="CDD" id="cd11330">
    <property type="entry name" value="AmyAc_OligoGlu"/>
    <property type="match status" value="1"/>
</dbReference>
<dbReference type="RefSeq" id="WP_310375482.1">
    <property type="nucleotide sequence ID" value="NZ_JAVDXT010000004.1"/>
</dbReference>
<accession>A0ABU2CCM3</accession>
<dbReference type="InterPro" id="IPR013780">
    <property type="entry name" value="Glyco_hydro_b"/>
</dbReference>
<name>A0ABU2CCM3_9BURK</name>
<dbReference type="PANTHER" id="PTHR10357:SF179">
    <property type="entry name" value="NEUTRAL AND BASIC AMINO ACID TRANSPORT PROTEIN RBAT"/>
    <property type="match status" value="1"/>
</dbReference>
<dbReference type="Gene3D" id="2.60.40.1180">
    <property type="entry name" value="Golgi alpha-mannosidase II"/>
    <property type="match status" value="1"/>
</dbReference>
<comment type="caution">
    <text evidence="3">The sequence shown here is derived from an EMBL/GenBank/DDBJ whole genome shotgun (WGS) entry which is preliminary data.</text>
</comment>
<dbReference type="EC" id="3.2.1.20" evidence="3"/>
<dbReference type="PANTHER" id="PTHR10357">
    <property type="entry name" value="ALPHA-AMYLASE FAMILY MEMBER"/>
    <property type="match status" value="1"/>
</dbReference>
<feature type="domain" description="Glycosyl hydrolase family 13 catalytic" evidence="2">
    <location>
        <begin position="15"/>
        <end position="403"/>
    </location>
</feature>
<dbReference type="GO" id="GO:0004558">
    <property type="term" value="F:alpha-1,4-glucosidase activity"/>
    <property type="evidence" value="ECO:0007669"/>
    <property type="project" value="UniProtKB-EC"/>
</dbReference>
<sequence length="541" mass="60417">MAQANEWWRGGVIYQIYPRSFQDSNGDGIGDLAGVVQRLPYLAELGVEAIWLSPFFPSPMKDFGYDISDYRGVDPMFGSLADFDAVVAKAHGLGIKLLIDQVLSHCSDQHPWFVESRSSRDNPRADWFVWADPQDDGTPPNNWLSIFGGSAWQWDTRRCQYYMHNFLASQPDLNFHNPQVQQAALDNMQFWLDRGVDGFRLDAVNFCVHDAQLRNNPARGMPTDDPSVNKVNPYGWQYHQFDKSQPEMLDFLRRIRSLLNQYPDLMTVGEIGDDDTPARIAEYTGGGDKLHTAYSFDLLGPKCDARYIHGVVQRLEAVCLDGWPCWSVSNHDAVRVASRWQQPGHNAAWLRLVFGLQLSLRGSPCIYQGDELGLTEATVAFEDLQDPYGIAMWPEFVGRDGCRTPMVWDAAAPHAGFSTAAKTWLPVASEHLPLAASSQMAAPDSLFHFYQAMLAWRRQHAVLRTGDIELLAADDTVLAFVRRSDDAALLCAFNLGASPVRYALPDHVRPLAVDTLHSLPSGALDGQTLVLPPYGAVFATL</sequence>
<dbReference type="SUPFAM" id="SSF51445">
    <property type="entry name" value="(Trans)glycosidases"/>
    <property type="match status" value="1"/>
</dbReference>
<gene>
    <name evidence="3" type="ORF">J2X19_003783</name>
</gene>